<dbReference type="InterPro" id="IPR002938">
    <property type="entry name" value="FAD-bd"/>
</dbReference>
<dbReference type="InterPro" id="IPR050493">
    <property type="entry name" value="FAD-dep_Monooxygenase_BioMet"/>
</dbReference>
<organism evidence="7 8">
    <name type="scientific">Ciceribacter selenitireducens ATCC BAA-1503</name>
    <dbReference type="NCBI Taxonomy" id="1336235"/>
    <lineage>
        <taxon>Bacteria</taxon>
        <taxon>Pseudomonadati</taxon>
        <taxon>Pseudomonadota</taxon>
        <taxon>Alphaproteobacteria</taxon>
        <taxon>Hyphomicrobiales</taxon>
        <taxon>Rhizobiaceae</taxon>
        <taxon>Ciceribacter</taxon>
    </lineage>
</organism>
<dbReference type="SUPFAM" id="SSF51905">
    <property type="entry name" value="FAD/NAD(P)-binding domain"/>
    <property type="match status" value="1"/>
</dbReference>
<reference evidence="8" key="1">
    <citation type="submission" date="2018-07" db="EMBL/GenBank/DDBJ databases">
        <authorList>
            <person name="Peiro R."/>
            <person name="Begona"/>
            <person name="Cbmso G."/>
            <person name="Lopez M."/>
            <person name="Gonzalez S."/>
        </authorList>
    </citation>
    <scope>NUCLEOTIDE SEQUENCE [LARGE SCALE GENOMIC DNA]</scope>
</reference>
<dbReference type="PANTHER" id="PTHR13789">
    <property type="entry name" value="MONOOXYGENASE"/>
    <property type="match status" value="1"/>
</dbReference>
<dbReference type="Pfam" id="PF01494">
    <property type="entry name" value="FAD_binding_3"/>
    <property type="match status" value="1"/>
</dbReference>
<evidence type="ECO:0000256" key="4">
    <source>
        <dbReference type="ARBA" id="ARBA00023002"/>
    </source>
</evidence>
<keyword evidence="3" id="KW-0274">FAD</keyword>
<evidence type="ECO:0000256" key="3">
    <source>
        <dbReference type="ARBA" id="ARBA00022827"/>
    </source>
</evidence>
<evidence type="ECO:0000256" key="2">
    <source>
        <dbReference type="ARBA" id="ARBA00022630"/>
    </source>
</evidence>
<keyword evidence="8" id="KW-1185">Reference proteome</keyword>
<comment type="cofactor">
    <cofactor evidence="1">
        <name>FAD</name>
        <dbReference type="ChEBI" id="CHEBI:57692"/>
    </cofactor>
</comment>
<dbReference type="AlphaFoldDB" id="A0A376AIA3"/>
<dbReference type="OrthoDB" id="4230779at2"/>
<dbReference type="STRING" id="1336235.GCA_000518785_00050"/>
<dbReference type="GO" id="GO:0071949">
    <property type="term" value="F:FAD binding"/>
    <property type="evidence" value="ECO:0007669"/>
    <property type="project" value="InterPro"/>
</dbReference>
<evidence type="ECO:0000313" key="7">
    <source>
        <dbReference type="EMBL" id="SSC67484.1"/>
    </source>
</evidence>
<proteinExistence type="predicted"/>
<keyword evidence="4" id="KW-0560">Oxidoreductase</keyword>
<dbReference type="Proteomes" id="UP000254764">
    <property type="component" value="Unassembled WGS sequence"/>
</dbReference>
<dbReference type="SUPFAM" id="SSF54373">
    <property type="entry name" value="FAD-linked reductases, C-terminal domain"/>
    <property type="match status" value="1"/>
</dbReference>
<dbReference type="InterPro" id="IPR036188">
    <property type="entry name" value="FAD/NAD-bd_sf"/>
</dbReference>
<dbReference type="PRINTS" id="PR00420">
    <property type="entry name" value="RNGMNOXGNASE"/>
</dbReference>
<name>A0A376AIA3_9HYPH</name>
<dbReference type="EMBL" id="UEYP01000004">
    <property type="protein sequence ID" value="SSC67484.1"/>
    <property type="molecule type" value="Genomic_DNA"/>
</dbReference>
<gene>
    <name evidence="7" type="ORF">RHIZ70_3192</name>
</gene>
<evidence type="ECO:0000256" key="5">
    <source>
        <dbReference type="ARBA" id="ARBA00023033"/>
    </source>
</evidence>
<keyword evidence="2" id="KW-0285">Flavoprotein</keyword>
<evidence type="ECO:0000256" key="1">
    <source>
        <dbReference type="ARBA" id="ARBA00001974"/>
    </source>
</evidence>
<accession>A0A376AIA3</accession>
<evidence type="ECO:0000313" key="8">
    <source>
        <dbReference type="Proteomes" id="UP000254764"/>
    </source>
</evidence>
<dbReference type="PANTHER" id="PTHR13789:SF318">
    <property type="entry name" value="GERANYLGERANYL DIPHOSPHATE REDUCTASE"/>
    <property type="match status" value="1"/>
</dbReference>
<dbReference type="RefSeq" id="WP_115670142.1">
    <property type="nucleotide sequence ID" value="NZ_UEYP01000004.1"/>
</dbReference>
<dbReference type="GO" id="GO:0004497">
    <property type="term" value="F:monooxygenase activity"/>
    <property type="evidence" value="ECO:0007669"/>
    <property type="project" value="UniProtKB-KW"/>
</dbReference>
<sequence>MSIKTAAIIGAGVAGLTTALAMARHGIRTDIIEQAAQLGEVGAGLQISPNASYILGKLGALDEIENHWLEPDAVRLSSGVTLKPLATVPTGGFARKRWGAPYGVLHRSTLQQALLRQVLHNPLCRMHLGCRLDLPDHTTIERLTGRQPDLVVGADGAWSCMRKLVKDSPKVSFSGNVAWRFTIAAEAAPAFLDPLNVTAYLGPNSHLVAYPLKEIDGFNIVAIAAGLDPGETWSAEGSAGQRALLLRQFAGWNIEICTLLASIERATFWPLYEASDGHWQNGRDTVLIGDAAHAMMPFAAQGAAMAIEDGFELAGEIAGSLPLREALSRFEASRKARAGKVRHRGAFNKFAYHARGPIRLGRDLVLSLRSPESLAGDLDWLYGYRARG</sequence>
<dbReference type="Gene3D" id="3.50.50.60">
    <property type="entry name" value="FAD/NAD(P)-binding domain"/>
    <property type="match status" value="1"/>
</dbReference>
<protein>
    <recommendedName>
        <fullName evidence="6">FAD-binding domain-containing protein</fullName>
    </recommendedName>
</protein>
<keyword evidence="5" id="KW-0503">Monooxygenase</keyword>
<feature type="domain" description="FAD-binding" evidence="6">
    <location>
        <begin position="6"/>
        <end position="341"/>
    </location>
</feature>
<evidence type="ECO:0000259" key="6">
    <source>
        <dbReference type="Pfam" id="PF01494"/>
    </source>
</evidence>